<evidence type="ECO:0000256" key="6">
    <source>
        <dbReference type="ARBA" id="ARBA00022667"/>
    </source>
</evidence>
<dbReference type="GO" id="GO:0009626">
    <property type="term" value="P:plant-type hypersensitive response"/>
    <property type="evidence" value="ECO:0007669"/>
    <property type="project" value="UniProtKB-KW"/>
</dbReference>
<keyword evidence="15" id="KW-1185">Reference proteome</keyword>
<evidence type="ECO:0000256" key="11">
    <source>
        <dbReference type="SAM" id="Phobius"/>
    </source>
</evidence>
<dbReference type="FunFam" id="3.40.50.300:FF:001091">
    <property type="entry name" value="Probable disease resistance protein At1g61300"/>
    <property type="match status" value="1"/>
</dbReference>
<dbReference type="InterPro" id="IPR032675">
    <property type="entry name" value="LRR_dom_sf"/>
</dbReference>
<dbReference type="Proteomes" id="UP000250235">
    <property type="component" value="Unassembled WGS sequence"/>
</dbReference>
<dbReference type="GO" id="GO:0043531">
    <property type="term" value="F:ADP binding"/>
    <property type="evidence" value="ECO:0007669"/>
    <property type="project" value="InterPro"/>
</dbReference>
<keyword evidence="8" id="KW-0547">Nucleotide-binding</keyword>
<dbReference type="Gene3D" id="1.10.8.430">
    <property type="entry name" value="Helical domain of apoptotic protease-activating factors"/>
    <property type="match status" value="1"/>
</dbReference>
<dbReference type="Gene3D" id="3.80.10.10">
    <property type="entry name" value="Ribonuclease Inhibitor"/>
    <property type="match status" value="2"/>
</dbReference>
<dbReference type="InterPro" id="IPR042197">
    <property type="entry name" value="Apaf_helical"/>
</dbReference>
<feature type="domain" description="Disease resistance protein winged helix" evidence="13">
    <location>
        <begin position="523"/>
        <end position="594"/>
    </location>
</feature>
<dbReference type="InterPro" id="IPR002182">
    <property type="entry name" value="NB-ARC"/>
</dbReference>
<evidence type="ECO:0000259" key="13">
    <source>
        <dbReference type="Pfam" id="PF23559"/>
    </source>
</evidence>
<reference evidence="14 15" key="1">
    <citation type="journal article" date="2015" name="Proc. Natl. Acad. Sci. U.S.A.">
        <title>The resurrection genome of Boea hygrometrica: A blueprint for survival of dehydration.</title>
        <authorList>
            <person name="Xiao L."/>
            <person name="Yang G."/>
            <person name="Zhang L."/>
            <person name="Yang X."/>
            <person name="Zhao S."/>
            <person name="Ji Z."/>
            <person name="Zhou Q."/>
            <person name="Hu M."/>
            <person name="Wang Y."/>
            <person name="Chen M."/>
            <person name="Xu Y."/>
            <person name="Jin H."/>
            <person name="Xiao X."/>
            <person name="Hu G."/>
            <person name="Bao F."/>
            <person name="Hu Y."/>
            <person name="Wan P."/>
            <person name="Li L."/>
            <person name="Deng X."/>
            <person name="Kuang T."/>
            <person name="Xiang C."/>
            <person name="Zhu J.K."/>
            <person name="Oliver M.J."/>
            <person name="He Y."/>
        </authorList>
    </citation>
    <scope>NUCLEOTIDE SEQUENCE [LARGE SCALE GENOMIC DNA]</scope>
    <source>
        <strain evidence="15">cv. XS01</strain>
    </source>
</reference>
<evidence type="ECO:0000256" key="4">
    <source>
        <dbReference type="ARBA" id="ARBA00022490"/>
    </source>
</evidence>
<proteinExistence type="inferred from homology"/>
<dbReference type="GO" id="GO:0051607">
    <property type="term" value="P:defense response to virus"/>
    <property type="evidence" value="ECO:0007669"/>
    <property type="project" value="UniProtKB-ARBA"/>
</dbReference>
<dbReference type="Gene3D" id="1.10.10.10">
    <property type="entry name" value="Winged helix-like DNA-binding domain superfamily/Winged helix DNA-binding domain"/>
    <property type="match status" value="1"/>
</dbReference>
<keyword evidence="10" id="KW-0067">ATP-binding</keyword>
<dbReference type="InterPro" id="IPR027417">
    <property type="entry name" value="P-loop_NTPase"/>
</dbReference>
<keyword evidence="7" id="KW-0677">Repeat</keyword>
<evidence type="ECO:0000259" key="12">
    <source>
        <dbReference type="Pfam" id="PF00931"/>
    </source>
</evidence>
<dbReference type="EMBL" id="KQ991027">
    <property type="protein sequence ID" value="KZV52641.1"/>
    <property type="molecule type" value="Genomic_DNA"/>
</dbReference>
<dbReference type="Pfam" id="PF23559">
    <property type="entry name" value="WHD_DRP"/>
    <property type="match status" value="1"/>
</dbReference>
<dbReference type="InterPro" id="IPR044974">
    <property type="entry name" value="Disease_R_plants"/>
</dbReference>
<evidence type="ECO:0000256" key="9">
    <source>
        <dbReference type="ARBA" id="ARBA00022821"/>
    </source>
</evidence>
<gene>
    <name evidence="14" type="ORF">F511_07034</name>
</gene>
<keyword evidence="4" id="KW-0963">Cytoplasm</keyword>
<keyword evidence="6" id="KW-0381">Hypersensitive response</keyword>
<dbReference type="GO" id="GO:0005737">
    <property type="term" value="C:cytoplasm"/>
    <property type="evidence" value="ECO:0007669"/>
    <property type="project" value="UniProtKB-SubCell"/>
</dbReference>
<dbReference type="OrthoDB" id="1478287at2759"/>
<protein>
    <submittedName>
        <fullName evidence="14">Uncharacterized protein</fullName>
    </submittedName>
</protein>
<keyword evidence="5" id="KW-0433">Leucine-rich repeat</keyword>
<evidence type="ECO:0000256" key="8">
    <source>
        <dbReference type="ARBA" id="ARBA00022741"/>
    </source>
</evidence>
<evidence type="ECO:0000256" key="7">
    <source>
        <dbReference type="ARBA" id="ARBA00022737"/>
    </source>
</evidence>
<feature type="transmembrane region" description="Helical" evidence="11">
    <location>
        <begin position="12"/>
        <end position="33"/>
    </location>
</feature>
<keyword evidence="11" id="KW-0472">Membrane</keyword>
<sequence length="1053" mass="121961">MEDDISASDAVGLLLLVLDVLIFRYLWALPLWLSQQSVLIMRHHAEWSAFLLADKKLPSTLDIRIADTASQALNHIVSTLYEVLISVGLIMDEQAAAATTVQSTFTVLNSLLKNTFKEKHIFPYGAVVSLLHDIELILRSELQFGKGDIQILYDNLSMMHSLLIDSSVHGYDQKVMISLENWINFVAYRVRDYIDSGPQISTEESPTDFLYSSEDIPEDQLRALNRRLECINEELMGLTEEQGAGQVFNKLNKCYPKCQTGGKLVGFKDDLSLMLDRLTGHPPKLQVLAVLGMGGIGKTTFTESLYDDPLVRYHFHIRAWITISQQYQVKEMLIGLLCCLTDPMAKIYDRLTDDELKQMVYQRLKGMKYLIVVDDMWDKQAWNDLKNIFPDDVNGSRIILTTRLREVAIFASQDTLPHCLPHLNPDESWKLLCSKILINELCPPELEPIGKQIACKCQGLPLAIVVISGLLSKMKMTLEVWKEVAESVPSIVMDKKEQCQKILALSYNHLPYHLKPCFLYMGIFPEDSKITPKKLIWLWIAEGFIRHGELHSLEELAENYLEDLIGRSLIQVNKRRYDGRFKACFLHDMLRDLCLKELHEKRFFLVCHKDLESMTLDEKKKFMRECRRFCFHSNTFHTYIPFLSNIHSFLWFKTITSIDLKDFSYMNPKHLKVLDIIGHIDELPEAIVPMQANFRYLALSFRKSIDRSVFCSTFNNIQILIVEGEWNGLLPKEFWTMAELRHFYLKRSFLSYWPEESRPNIIQLALALESPQPLIYPVQYEEHSIKVLQNLRSLTTMRPISCTRAVFLAMPNLKKLGVYENEEDYGFRGWLINLVHLKQLQSLKYVFRDPFVAQPLKPHRFPSRDFILKELINLTISGTGFPWEDMLKLIDALPKLELLKLKKYAFFGTTWTIEPEMAGFPCLKYLLIGSTNLHSWAVDGTHFPMLQHLVMMNCRLLEEIPYGIFEAPLLERIELHNCSDTAADSAEQAQQELLDNGNDSLELHITPDRRQRYDHQKSISKISFLLLTFSMNLQVKLKFQDPMHGWISYIYVM</sequence>
<dbReference type="AlphaFoldDB" id="A0A2Z7D6X8"/>
<feature type="domain" description="NB-ARC" evidence="12">
    <location>
        <begin position="276"/>
        <end position="440"/>
    </location>
</feature>
<evidence type="ECO:0000313" key="14">
    <source>
        <dbReference type="EMBL" id="KZV52641.1"/>
    </source>
</evidence>
<dbReference type="Gene3D" id="1.20.5.4130">
    <property type="match status" value="1"/>
</dbReference>
<organism evidence="14 15">
    <name type="scientific">Dorcoceras hygrometricum</name>
    <dbReference type="NCBI Taxonomy" id="472368"/>
    <lineage>
        <taxon>Eukaryota</taxon>
        <taxon>Viridiplantae</taxon>
        <taxon>Streptophyta</taxon>
        <taxon>Embryophyta</taxon>
        <taxon>Tracheophyta</taxon>
        <taxon>Spermatophyta</taxon>
        <taxon>Magnoliopsida</taxon>
        <taxon>eudicotyledons</taxon>
        <taxon>Gunneridae</taxon>
        <taxon>Pentapetalae</taxon>
        <taxon>asterids</taxon>
        <taxon>lamiids</taxon>
        <taxon>Lamiales</taxon>
        <taxon>Gesneriaceae</taxon>
        <taxon>Didymocarpoideae</taxon>
        <taxon>Trichosporeae</taxon>
        <taxon>Loxocarpinae</taxon>
        <taxon>Dorcoceras</taxon>
    </lineage>
</organism>
<evidence type="ECO:0000256" key="10">
    <source>
        <dbReference type="ARBA" id="ARBA00022840"/>
    </source>
</evidence>
<evidence type="ECO:0000256" key="3">
    <source>
        <dbReference type="ARBA" id="ARBA00008894"/>
    </source>
</evidence>
<dbReference type="SUPFAM" id="SSF52540">
    <property type="entry name" value="P-loop containing nucleoside triphosphate hydrolases"/>
    <property type="match status" value="1"/>
</dbReference>
<comment type="similarity">
    <text evidence="3">Belongs to the disease resistance NB-LRR family.</text>
</comment>
<name>A0A2Z7D6X8_9LAMI</name>
<dbReference type="SUPFAM" id="SSF52058">
    <property type="entry name" value="L domain-like"/>
    <property type="match status" value="1"/>
</dbReference>
<keyword evidence="11" id="KW-0812">Transmembrane</keyword>
<keyword evidence="9" id="KW-0611">Plant defense</keyword>
<evidence type="ECO:0000256" key="5">
    <source>
        <dbReference type="ARBA" id="ARBA00022614"/>
    </source>
</evidence>
<dbReference type="GO" id="GO:0005524">
    <property type="term" value="F:ATP binding"/>
    <property type="evidence" value="ECO:0007669"/>
    <property type="project" value="UniProtKB-KW"/>
</dbReference>
<dbReference type="PANTHER" id="PTHR23155">
    <property type="entry name" value="DISEASE RESISTANCE PROTEIN RP"/>
    <property type="match status" value="1"/>
</dbReference>
<comment type="function">
    <text evidence="1">Confers resistance to late blight (Phytophthora infestans) races carrying the avirulence gene Avr1. Resistance proteins guard the plant against pathogens that contain an appropriate avirulence protein via an indirect interaction with this avirulence protein. That triggers a defense system including the hypersensitive response, which restricts the pathogen growth.</text>
</comment>
<dbReference type="PRINTS" id="PR00364">
    <property type="entry name" value="DISEASERSIST"/>
</dbReference>
<keyword evidence="11" id="KW-1133">Transmembrane helix</keyword>
<dbReference type="Gene3D" id="3.40.50.300">
    <property type="entry name" value="P-loop containing nucleotide triphosphate hydrolases"/>
    <property type="match status" value="1"/>
</dbReference>
<comment type="subcellular location">
    <subcellularLocation>
        <location evidence="2">Cytoplasm</location>
    </subcellularLocation>
</comment>
<dbReference type="PANTHER" id="PTHR23155:SF1152">
    <property type="entry name" value="AAA+ ATPASE DOMAIN-CONTAINING PROTEIN"/>
    <property type="match status" value="1"/>
</dbReference>
<dbReference type="InterPro" id="IPR036388">
    <property type="entry name" value="WH-like_DNA-bd_sf"/>
</dbReference>
<evidence type="ECO:0000256" key="1">
    <source>
        <dbReference type="ARBA" id="ARBA00002074"/>
    </source>
</evidence>
<evidence type="ECO:0000256" key="2">
    <source>
        <dbReference type="ARBA" id="ARBA00004496"/>
    </source>
</evidence>
<accession>A0A2Z7D6X8</accession>
<evidence type="ECO:0000313" key="15">
    <source>
        <dbReference type="Proteomes" id="UP000250235"/>
    </source>
</evidence>
<dbReference type="Pfam" id="PF00931">
    <property type="entry name" value="NB-ARC"/>
    <property type="match status" value="1"/>
</dbReference>
<dbReference type="InterPro" id="IPR058922">
    <property type="entry name" value="WHD_DRP"/>
</dbReference>
<dbReference type="FunFam" id="1.10.10.10:FF:000322">
    <property type="entry name" value="Probable disease resistance protein At1g63360"/>
    <property type="match status" value="1"/>
</dbReference>